<proteinExistence type="predicted"/>
<gene>
    <name evidence="2" type="ORF">M404DRAFT_1008075</name>
</gene>
<protein>
    <submittedName>
        <fullName evidence="2">Uncharacterized protein</fullName>
    </submittedName>
</protein>
<dbReference type="HOGENOM" id="CLU_3088191_0_0_1"/>
<keyword evidence="1" id="KW-0732">Signal</keyword>
<keyword evidence="3" id="KW-1185">Reference proteome</keyword>
<organism evidence="2 3">
    <name type="scientific">Pisolithus tinctorius Marx 270</name>
    <dbReference type="NCBI Taxonomy" id="870435"/>
    <lineage>
        <taxon>Eukaryota</taxon>
        <taxon>Fungi</taxon>
        <taxon>Dikarya</taxon>
        <taxon>Basidiomycota</taxon>
        <taxon>Agaricomycotina</taxon>
        <taxon>Agaricomycetes</taxon>
        <taxon>Agaricomycetidae</taxon>
        <taxon>Boletales</taxon>
        <taxon>Sclerodermatineae</taxon>
        <taxon>Pisolithaceae</taxon>
        <taxon>Pisolithus</taxon>
    </lineage>
</organism>
<evidence type="ECO:0000313" key="2">
    <source>
        <dbReference type="EMBL" id="KIN94738.1"/>
    </source>
</evidence>
<reference evidence="3" key="2">
    <citation type="submission" date="2015-01" db="EMBL/GenBank/DDBJ databases">
        <title>Evolutionary Origins and Diversification of the Mycorrhizal Mutualists.</title>
        <authorList>
            <consortium name="DOE Joint Genome Institute"/>
            <consortium name="Mycorrhizal Genomics Consortium"/>
            <person name="Kohler A."/>
            <person name="Kuo A."/>
            <person name="Nagy L.G."/>
            <person name="Floudas D."/>
            <person name="Copeland A."/>
            <person name="Barry K.W."/>
            <person name="Cichocki N."/>
            <person name="Veneault-Fourrey C."/>
            <person name="LaButti K."/>
            <person name="Lindquist E.A."/>
            <person name="Lipzen A."/>
            <person name="Lundell T."/>
            <person name="Morin E."/>
            <person name="Murat C."/>
            <person name="Riley R."/>
            <person name="Ohm R."/>
            <person name="Sun H."/>
            <person name="Tunlid A."/>
            <person name="Henrissat B."/>
            <person name="Grigoriev I.V."/>
            <person name="Hibbett D.S."/>
            <person name="Martin F."/>
        </authorList>
    </citation>
    <scope>NUCLEOTIDE SEQUENCE [LARGE SCALE GENOMIC DNA]</scope>
    <source>
        <strain evidence="3">Marx 270</strain>
    </source>
</reference>
<reference evidence="2 3" key="1">
    <citation type="submission" date="2014-04" db="EMBL/GenBank/DDBJ databases">
        <authorList>
            <consortium name="DOE Joint Genome Institute"/>
            <person name="Kuo A."/>
            <person name="Kohler A."/>
            <person name="Costa M.D."/>
            <person name="Nagy L.G."/>
            <person name="Floudas D."/>
            <person name="Copeland A."/>
            <person name="Barry K.W."/>
            <person name="Cichocki N."/>
            <person name="Veneault-Fourrey C."/>
            <person name="LaButti K."/>
            <person name="Lindquist E.A."/>
            <person name="Lipzen A."/>
            <person name="Lundell T."/>
            <person name="Morin E."/>
            <person name="Murat C."/>
            <person name="Sun H."/>
            <person name="Tunlid A."/>
            <person name="Henrissat B."/>
            <person name="Grigoriev I.V."/>
            <person name="Hibbett D.S."/>
            <person name="Martin F."/>
            <person name="Nordberg H.P."/>
            <person name="Cantor M.N."/>
            <person name="Hua S.X."/>
        </authorList>
    </citation>
    <scope>NUCLEOTIDE SEQUENCE [LARGE SCALE GENOMIC DNA]</scope>
    <source>
        <strain evidence="2 3">Marx 270</strain>
    </source>
</reference>
<feature type="chain" id="PRO_5002167586" evidence="1">
    <location>
        <begin position="23"/>
        <end position="52"/>
    </location>
</feature>
<dbReference type="Proteomes" id="UP000054217">
    <property type="component" value="Unassembled WGS sequence"/>
</dbReference>
<feature type="signal peptide" evidence="1">
    <location>
        <begin position="1"/>
        <end position="22"/>
    </location>
</feature>
<dbReference type="EMBL" id="KN832087">
    <property type="protein sequence ID" value="KIN94738.1"/>
    <property type="molecule type" value="Genomic_DNA"/>
</dbReference>
<dbReference type="AlphaFoldDB" id="A0A0C3NGZ4"/>
<evidence type="ECO:0000256" key="1">
    <source>
        <dbReference type="SAM" id="SignalP"/>
    </source>
</evidence>
<name>A0A0C3NGZ4_PISTI</name>
<dbReference type="InParanoid" id="A0A0C3NGZ4"/>
<evidence type="ECO:0000313" key="3">
    <source>
        <dbReference type="Proteomes" id="UP000054217"/>
    </source>
</evidence>
<accession>A0A0C3NGZ4</accession>
<sequence length="52" mass="5762">MRGIIALANLWFFTSLIQVSSPRWDMQLTSMFKPFRVLCAGTDVTGNRVGGA</sequence>